<dbReference type="PANTHER" id="PTHR21448:SF0">
    <property type="entry name" value="PROTEIN PHOSPHATASE 1 REGULATORY SUBUNIT 21"/>
    <property type="match status" value="1"/>
</dbReference>
<keyword evidence="1" id="KW-0175">Coiled coil</keyword>
<dbReference type="Pfam" id="PF21636">
    <property type="entry name" value="PPP1R21_C"/>
    <property type="match status" value="1"/>
</dbReference>
<dbReference type="EMBL" id="JABDTM020029596">
    <property type="protein sequence ID" value="KAH0807864.1"/>
    <property type="molecule type" value="Genomic_DNA"/>
</dbReference>
<feature type="coiled-coil region" evidence="1">
    <location>
        <begin position="256"/>
        <end position="322"/>
    </location>
</feature>
<dbReference type="PANTHER" id="PTHR21448">
    <property type="entry name" value="SMOOTH MUSCLE MYOSIN HEAVY CHAIN-RELATED"/>
    <property type="match status" value="1"/>
</dbReference>
<evidence type="ECO:0000256" key="1">
    <source>
        <dbReference type="SAM" id="Coils"/>
    </source>
</evidence>
<protein>
    <recommendedName>
        <fullName evidence="2">Protein phosphatase 1 regulatory subunit 21 N-terminal domain-containing protein</fullName>
    </recommendedName>
</protein>
<reference evidence="3" key="1">
    <citation type="journal article" date="2020" name="J Insects Food Feed">
        <title>The yellow mealworm (Tenebrio molitor) genome: a resource for the emerging insects as food and feed industry.</title>
        <authorList>
            <person name="Eriksson T."/>
            <person name="Andere A."/>
            <person name="Kelstrup H."/>
            <person name="Emery V."/>
            <person name="Picard C."/>
        </authorList>
    </citation>
    <scope>NUCLEOTIDE SEQUENCE</scope>
    <source>
        <strain evidence="3">Stoneville</strain>
        <tissue evidence="3">Whole head</tissue>
    </source>
</reference>
<reference evidence="3" key="2">
    <citation type="submission" date="2021-08" db="EMBL/GenBank/DDBJ databases">
        <authorList>
            <person name="Eriksson T."/>
        </authorList>
    </citation>
    <scope>NUCLEOTIDE SEQUENCE</scope>
    <source>
        <strain evidence="3">Stoneville</strain>
        <tissue evidence="3">Whole head</tissue>
    </source>
</reference>
<dbReference type="InterPro" id="IPR019343">
    <property type="entry name" value="PPP1R21_N"/>
</dbReference>
<evidence type="ECO:0000259" key="2">
    <source>
        <dbReference type="SMART" id="SM01254"/>
    </source>
</evidence>
<dbReference type="OrthoDB" id="5566667at2759"/>
<feature type="coiled-coil region" evidence="1">
    <location>
        <begin position="32"/>
        <end position="80"/>
    </location>
</feature>
<dbReference type="GO" id="GO:0016020">
    <property type="term" value="C:membrane"/>
    <property type="evidence" value="ECO:0007669"/>
    <property type="project" value="TreeGrafter"/>
</dbReference>
<dbReference type="InterPro" id="IPR049372">
    <property type="entry name" value="PPP1R21_C"/>
</dbReference>
<dbReference type="Proteomes" id="UP000719412">
    <property type="component" value="Unassembled WGS sequence"/>
</dbReference>
<dbReference type="GO" id="GO:0005769">
    <property type="term" value="C:early endosome"/>
    <property type="evidence" value="ECO:0007669"/>
    <property type="project" value="TreeGrafter"/>
</dbReference>
<evidence type="ECO:0000313" key="5">
    <source>
        <dbReference type="Proteomes" id="UP000719412"/>
    </source>
</evidence>
<accession>A0A8J6H478</accession>
<dbReference type="EMBL" id="JABDTM020029599">
    <property type="protein sequence ID" value="KAH0807859.1"/>
    <property type="molecule type" value="Genomic_DNA"/>
</dbReference>
<dbReference type="InterPro" id="IPR040024">
    <property type="entry name" value="PPP1R21"/>
</dbReference>
<sequence>MDKPSDLEVKYQKLAAEYSKVRSQATVLKKAVLDEQARNNELKDVVKKHEQKIRKHDQEMESVTFRNEQLTKRISVLQQELQVNSHVKKGKNKSTENILQSDTSVLDEELQKKILENAQLVSSMADKEYELSDCKERIAWLEMRLDNCGKEVQEKESKYSDEIAKLKKGKYEAEKKLEEIQHKNLMNNDVQKPNDEQKEIIFWKEEADRWRSECEVLLSKPQSNEQLTKYYESQLREILEAKQVAVSETKTLWGENEALQARLENLALMNKELEQSLERNNEELIITIENYRDQLDALTEHLAAQNDKIAKQCDEIETLKHKAATRK</sequence>
<proteinExistence type="predicted"/>
<comment type="caution">
    <text evidence="3">The sequence shown here is derived from an EMBL/GenBank/DDBJ whole genome shotgun (WGS) entry which is preliminary data.</text>
</comment>
<dbReference type="Pfam" id="PF10205">
    <property type="entry name" value="KLRAQ"/>
    <property type="match status" value="1"/>
</dbReference>
<dbReference type="SMART" id="SM01254">
    <property type="entry name" value="KLRAQ"/>
    <property type="match status" value="1"/>
</dbReference>
<dbReference type="AlphaFoldDB" id="A0A8J6H478"/>
<organism evidence="3 5">
    <name type="scientific">Tenebrio molitor</name>
    <name type="common">Yellow mealworm beetle</name>
    <dbReference type="NCBI Taxonomy" id="7067"/>
    <lineage>
        <taxon>Eukaryota</taxon>
        <taxon>Metazoa</taxon>
        <taxon>Ecdysozoa</taxon>
        <taxon>Arthropoda</taxon>
        <taxon>Hexapoda</taxon>
        <taxon>Insecta</taxon>
        <taxon>Pterygota</taxon>
        <taxon>Neoptera</taxon>
        <taxon>Endopterygota</taxon>
        <taxon>Coleoptera</taxon>
        <taxon>Polyphaga</taxon>
        <taxon>Cucujiformia</taxon>
        <taxon>Tenebrionidae</taxon>
        <taxon>Tenebrio</taxon>
    </lineage>
</organism>
<feature type="domain" description="Protein phosphatase 1 regulatory subunit 21 N-terminal" evidence="2">
    <location>
        <begin position="12"/>
        <end position="110"/>
    </location>
</feature>
<gene>
    <name evidence="4" type="ORF">GEV33_014928</name>
    <name evidence="3" type="ORF">GEV33_014931</name>
</gene>
<keyword evidence="5" id="KW-1185">Reference proteome</keyword>
<evidence type="ECO:0000313" key="3">
    <source>
        <dbReference type="EMBL" id="KAH0807859.1"/>
    </source>
</evidence>
<evidence type="ECO:0000313" key="4">
    <source>
        <dbReference type="EMBL" id="KAH0807864.1"/>
    </source>
</evidence>
<name>A0A8J6H478_TENMO</name>